<evidence type="ECO:0000259" key="4">
    <source>
        <dbReference type="PROSITE" id="PS01124"/>
    </source>
</evidence>
<evidence type="ECO:0000256" key="1">
    <source>
        <dbReference type="ARBA" id="ARBA00023015"/>
    </source>
</evidence>
<evidence type="ECO:0000256" key="3">
    <source>
        <dbReference type="ARBA" id="ARBA00023163"/>
    </source>
</evidence>
<sequence>MIGFLIRSLTQNSTVMTNSFPNYHNPAVRLNKTATPPMQQLKTGNNVPFEIQTINWMRENKWKDDLVPQRHNYYMIIWVKEGSGTHLIDLEKFEITNKTIYCLRPGQIHLFRPTEDTDGYVISFNSEFLCLHENNFDLLLNTGLFNTFSHSPAFSVHEEMERELDHAALKMKQEFDNMFLLRSEILRVFLKIFLIHLTRQYENLSYKTTQSKNVELAKKFHSLLEKNFTKKKMVTDYAEELIVTPNYLNEIVKKVSGFPASHHIQQRIVLEAKRQAVYADLSMKEIAYDLGFDDIAHFSKFFKNVSGRSYTSFKKEISGQLAY</sequence>
<feature type="domain" description="HTH araC/xylS-type" evidence="4">
    <location>
        <begin position="218"/>
        <end position="316"/>
    </location>
</feature>
<evidence type="ECO:0000256" key="2">
    <source>
        <dbReference type="ARBA" id="ARBA00023125"/>
    </source>
</evidence>
<keyword evidence="1" id="KW-0805">Transcription regulation</keyword>
<dbReference type="SUPFAM" id="SSF51215">
    <property type="entry name" value="Regulatory protein AraC"/>
    <property type="match status" value="1"/>
</dbReference>
<organism evidence="5 6">
    <name type="scientific">Dyadobacter koreensis</name>
    <dbReference type="NCBI Taxonomy" id="408657"/>
    <lineage>
        <taxon>Bacteria</taxon>
        <taxon>Pseudomonadati</taxon>
        <taxon>Bacteroidota</taxon>
        <taxon>Cytophagia</taxon>
        <taxon>Cytophagales</taxon>
        <taxon>Spirosomataceae</taxon>
        <taxon>Dyadobacter</taxon>
    </lineage>
</organism>
<dbReference type="InterPro" id="IPR009057">
    <property type="entry name" value="Homeodomain-like_sf"/>
</dbReference>
<dbReference type="PANTHER" id="PTHR43280">
    <property type="entry name" value="ARAC-FAMILY TRANSCRIPTIONAL REGULATOR"/>
    <property type="match status" value="1"/>
</dbReference>
<evidence type="ECO:0000313" key="6">
    <source>
        <dbReference type="Proteomes" id="UP000199532"/>
    </source>
</evidence>
<dbReference type="GO" id="GO:0003700">
    <property type="term" value="F:DNA-binding transcription factor activity"/>
    <property type="evidence" value="ECO:0007669"/>
    <property type="project" value="InterPro"/>
</dbReference>
<evidence type="ECO:0000313" key="5">
    <source>
        <dbReference type="EMBL" id="SEJ28332.1"/>
    </source>
</evidence>
<keyword evidence="6" id="KW-1185">Reference proteome</keyword>
<dbReference type="STRING" id="408657.SAMN04487995_3948"/>
<dbReference type="Gene3D" id="1.10.10.60">
    <property type="entry name" value="Homeodomain-like"/>
    <property type="match status" value="1"/>
</dbReference>
<dbReference type="PROSITE" id="PS01124">
    <property type="entry name" value="HTH_ARAC_FAMILY_2"/>
    <property type="match status" value="1"/>
</dbReference>
<reference evidence="5 6" key="1">
    <citation type="submission" date="2016-10" db="EMBL/GenBank/DDBJ databases">
        <authorList>
            <person name="de Groot N.N."/>
        </authorList>
    </citation>
    <scope>NUCLEOTIDE SEQUENCE [LARGE SCALE GENOMIC DNA]</scope>
    <source>
        <strain evidence="5 6">DSM 19938</strain>
    </source>
</reference>
<gene>
    <name evidence="5" type="ORF">SAMN04487995_3948</name>
</gene>
<accession>A0A1H6XTV4</accession>
<dbReference type="Pfam" id="PF12833">
    <property type="entry name" value="HTH_18"/>
    <property type="match status" value="1"/>
</dbReference>
<dbReference type="SUPFAM" id="SSF46689">
    <property type="entry name" value="Homeodomain-like"/>
    <property type="match status" value="1"/>
</dbReference>
<dbReference type="AlphaFoldDB" id="A0A1H6XTV4"/>
<name>A0A1H6XTV4_9BACT</name>
<keyword evidence="2 5" id="KW-0238">DNA-binding</keyword>
<dbReference type="InterPro" id="IPR037923">
    <property type="entry name" value="HTH-like"/>
</dbReference>
<dbReference type="EMBL" id="FNXY01000006">
    <property type="protein sequence ID" value="SEJ28332.1"/>
    <property type="molecule type" value="Genomic_DNA"/>
</dbReference>
<proteinExistence type="predicted"/>
<dbReference type="InterPro" id="IPR018060">
    <property type="entry name" value="HTH_AraC"/>
</dbReference>
<keyword evidence="3" id="KW-0804">Transcription</keyword>
<dbReference type="Pfam" id="PF02311">
    <property type="entry name" value="AraC_binding"/>
    <property type="match status" value="1"/>
</dbReference>
<dbReference type="PANTHER" id="PTHR43280:SF32">
    <property type="entry name" value="TRANSCRIPTIONAL REGULATORY PROTEIN"/>
    <property type="match status" value="1"/>
</dbReference>
<dbReference type="GO" id="GO:0043565">
    <property type="term" value="F:sequence-specific DNA binding"/>
    <property type="evidence" value="ECO:0007669"/>
    <property type="project" value="InterPro"/>
</dbReference>
<dbReference type="SMART" id="SM00342">
    <property type="entry name" value="HTH_ARAC"/>
    <property type="match status" value="1"/>
</dbReference>
<dbReference type="InterPro" id="IPR003313">
    <property type="entry name" value="AraC-bd"/>
</dbReference>
<protein>
    <submittedName>
        <fullName evidence="5">AraC-type DNA-binding protein</fullName>
    </submittedName>
</protein>
<dbReference type="Proteomes" id="UP000199532">
    <property type="component" value="Unassembled WGS sequence"/>
</dbReference>